<dbReference type="EMBL" id="JBGNUJ010000001">
    <property type="protein sequence ID" value="KAL3965703.1"/>
    <property type="molecule type" value="Genomic_DNA"/>
</dbReference>
<sequence length="248" mass="28595">MVHFDDDLERIRHFQRNGRPMDVKLASLPTDDTIDDNYSDISRKNDDQRPSLGWELVSNDSYGNRDSCCRGMMPVRLETVWLSSNQTFLLGSVAVANLAWRKHVACRFSFDKWHTVSEVNAEYSGEVRPRVEPVEAMGRDRFIFTVDISDIATLDTKAMACCIRYSVNGEEYWDNNMGNNFEVRFRRRLSGNGREDGQEDASHLAKDQPSNDSTGPLRRPLRSRRRVRYTVSVQRSPWTSQMATESET</sequence>
<accession>A0ACC4EBM0</accession>
<proteinExistence type="predicted"/>
<evidence type="ECO:0000313" key="1">
    <source>
        <dbReference type="EMBL" id="KAL3965703.1"/>
    </source>
</evidence>
<protein>
    <submittedName>
        <fullName evidence="1">Uncharacterized protein</fullName>
    </submittedName>
</protein>
<keyword evidence="2" id="KW-1185">Reference proteome</keyword>
<name>A0ACC4EBM0_PURLI</name>
<comment type="caution">
    <text evidence="1">The sequence shown here is derived from an EMBL/GenBank/DDBJ whole genome shotgun (WGS) entry which is preliminary data.</text>
</comment>
<organism evidence="1 2">
    <name type="scientific">Purpureocillium lilacinum</name>
    <name type="common">Paecilomyces lilacinus</name>
    <dbReference type="NCBI Taxonomy" id="33203"/>
    <lineage>
        <taxon>Eukaryota</taxon>
        <taxon>Fungi</taxon>
        <taxon>Dikarya</taxon>
        <taxon>Ascomycota</taxon>
        <taxon>Pezizomycotina</taxon>
        <taxon>Sordariomycetes</taxon>
        <taxon>Hypocreomycetidae</taxon>
        <taxon>Hypocreales</taxon>
        <taxon>Ophiocordycipitaceae</taxon>
        <taxon>Purpureocillium</taxon>
    </lineage>
</organism>
<evidence type="ECO:0000313" key="2">
    <source>
        <dbReference type="Proteomes" id="UP001638806"/>
    </source>
</evidence>
<reference evidence="1" key="1">
    <citation type="submission" date="2024-12" db="EMBL/GenBank/DDBJ databases">
        <title>Comparative genomics and development of molecular markers within Purpureocillium lilacinum and among Purpureocillium species.</title>
        <authorList>
            <person name="Yeh Z.-Y."/>
            <person name="Ni N.-T."/>
            <person name="Lo P.-H."/>
            <person name="Mushyakhwo K."/>
            <person name="Lin C.-F."/>
            <person name="Nai Y.-S."/>
        </authorList>
    </citation>
    <scope>NUCLEOTIDE SEQUENCE</scope>
    <source>
        <strain evidence="1">NCHU-NPUST-175</strain>
    </source>
</reference>
<gene>
    <name evidence="1" type="ORF">ACCO45_000011</name>
</gene>
<dbReference type="Proteomes" id="UP001638806">
    <property type="component" value="Unassembled WGS sequence"/>
</dbReference>